<feature type="domain" description="Aldehyde dehydrogenase" evidence="5">
    <location>
        <begin position="42"/>
        <end position="521"/>
    </location>
</feature>
<evidence type="ECO:0000256" key="2">
    <source>
        <dbReference type="ARBA" id="ARBA00009986"/>
    </source>
</evidence>
<dbReference type="CDD" id="cd07128">
    <property type="entry name" value="ALDH_MaoC-N"/>
    <property type="match status" value="1"/>
</dbReference>
<keyword evidence="8" id="KW-1185">Reference proteome</keyword>
<evidence type="ECO:0000259" key="6">
    <source>
        <dbReference type="Pfam" id="PF01575"/>
    </source>
</evidence>
<dbReference type="PATRIC" id="fig|1703.6.peg.2857"/>
<feature type="domain" description="MaoC-like" evidence="6">
    <location>
        <begin position="562"/>
        <end position="671"/>
    </location>
</feature>
<evidence type="ECO:0000256" key="4">
    <source>
        <dbReference type="SAM" id="MobiDB-lite"/>
    </source>
</evidence>
<dbReference type="Gene3D" id="3.40.309.10">
    <property type="entry name" value="Aldehyde Dehydrogenase, Chain A, domain 2"/>
    <property type="match status" value="1"/>
</dbReference>
<dbReference type="EC" id="1.2.1.3" evidence="7"/>
<evidence type="ECO:0000259" key="5">
    <source>
        <dbReference type="Pfam" id="PF00171"/>
    </source>
</evidence>
<protein>
    <submittedName>
        <fullName evidence="7">Phenylacetic acid degradation protein paaN</fullName>
        <ecNumber evidence="7">1.2.1.3</ecNumber>
    </submittedName>
</protein>
<dbReference type="GO" id="GO:0004029">
    <property type="term" value="F:aldehyde dehydrogenase (NAD+) activity"/>
    <property type="evidence" value="ECO:0007669"/>
    <property type="project" value="UniProtKB-EC"/>
</dbReference>
<dbReference type="Proteomes" id="UP000031488">
    <property type="component" value="Unassembled WGS sequence"/>
</dbReference>
<dbReference type="InterPro" id="IPR029069">
    <property type="entry name" value="HotDog_dom_sf"/>
</dbReference>
<dbReference type="InterPro" id="IPR016162">
    <property type="entry name" value="Ald_DH_N"/>
</dbReference>
<keyword evidence="3 7" id="KW-0560">Oxidoreductase</keyword>
<evidence type="ECO:0000313" key="8">
    <source>
        <dbReference type="Proteomes" id="UP000031488"/>
    </source>
</evidence>
<dbReference type="EMBL" id="JTJZ01000022">
    <property type="protein sequence ID" value="KHS50837.1"/>
    <property type="molecule type" value="Genomic_DNA"/>
</dbReference>
<dbReference type="Gene3D" id="3.40.605.10">
    <property type="entry name" value="Aldehyde Dehydrogenase, Chain A, domain 1"/>
    <property type="match status" value="1"/>
</dbReference>
<name>A0A0B8ZWI9_BRELN</name>
<proteinExistence type="inferred from homology"/>
<feature type="region of interest" description="Disordered" evidence="4">
    <location>
        <begin position="483"/>
        <end position="506"/>
    </location>
</feature>
<accession>A0A0B8ZWI9</accession>
<dbReference type="STRING" id="1703.BLSMQ_0134"/>
<dbReference type="AlphaFoldDB" id="A0A0B8ZWI9"/>
<dbReference type="NCBIfam" id="NF008868">
    <property type="entry name" value="PRK11903.1"/>
    <property type="match status" value="1"/>
</dbReference>
<comment type="caution">
    <text evidence="7">The sequence shown here is derived from an EMBL/GenBank/DDBJ whole genome shotgun (WGS) entry which is preliminary data.</text>
</comment>
<gene>
    <name evidence="7" type="ORF">AE0388_2909</name>
</gene>
<dbReference type="Gene3D" id="3.10.129.10">
    <property type="entry name" value="Hotdog Thioesterase"/>
    <property type="match status" value="1"/>
</dbReference>
<dbReference type="InterPro" id="IPR011966">
    <property type="entry name" value="PaaN-DH"/>
</dbReference>
<comment type="similarity">
    <text evidence="1">Belongs to the enoyl-CoA hydratase/isomerase family.</text>
</comment>
<dbReference type="SUPFAM" id="SSF53720">
    <property type="entry name" value="ALDH-like"/>
    <property type="match status" value="1"/>
</dbReference>
<dbReference type="PANTHER" id="PTHR43111">
    <property type="entry name" value="ALDEHYDE DEHYDROGENASE B-RELATED"/>
    <property type="match status" value="1"/>
</dbReference>
<reference evidence="7 8" key="1">
    <citation type="submission" date="2014-11" db="EMBL/GenBank/DDBJ databases">
        <title>Draft Genome Sequence of Brevibacterium linens AE038-8.</title>
        <authorList>
            <person name="Maizel D."/>
            <person name="Utturkar S.M."/>
            <person name="Brown S.D."/>
            <person name="Ferrero M."/>
            <person name="Rosen B.P."/>
        </authorList>
    </citation>
    <scope>NUCLEOTIDE SEQUENCE [LARGE SCALE GENOMIC DNA]</scope>
    <source>
        <strain evidence="7 8">AE038-8</strain>
    </source>
</reference>
<sequence>MPNAAAVDRETSFHQGEQSMTEILSSYVAGSWHTPGATESARPVRDAGTGELLHSVSSAGIDFTAVADHARTTGIAELQKLTFHQRGVILKKLATYLMERTKDYHEISFTTGTTKRDAFVDIEGGIGTLFTYSGIARRQMPNSTVHLDGGVERLSKNGTFVGRHLLTSRQGLALQINAFNFPVWGMLEKFGPMFVAGVPVVVKPATDTAHLTRAVVNDMIESGLLPDGAIQLVNGDVTPLFDHLAEQDAIAFTGSANTARKLAGLDCVTQRGTRFFAEADSLNFSLLGPDAAPGTEEFDLFVSGVVAEMTIKAGQKCTAIRRTFVPEAHAEAVGEAIIAKLATQGVGDPREKSTRLGPVVSDKQRTDVLDAVDQIIAGGAHLLTGGREESDKLAAEHGGAYVAATVLQADDAWSDAVHDIEAFGPVTSIITYSDTEDAVRLAARGRGSLVGSVVTHDAEFATEFVRKIAPWHGRVLVLDRDDAEESTGHGSPLPNLIHGGPGRAGGGEEMGGLRGITHFMQRTAIQASPDMLTAIGGEWVNGSQRHLGDHPFTKSLKDLRLGDTLDSEWREVTLDDIEHFANFTGDTFYAHMNEEAAAANPFFPGRVAHGYLIVSFAAGLFVQPDPGPVLANYGLEGLNFITPVSPGDKLKVTLTAKRITPRETDEYGEVRWDAQVVNQNEEPVANYDVLTLVAKEY</sequence>
<dbReference type="Pfam" id="PF00171">
    <property type="entry name" value="Aldedh"/>
    <property type="match status" value="1"/>
</dbReference>
<dbReference type="PANTHER" id="PTHR43111:SF1">
    <property type="entry name" value="ALDEHYDE DEHYDROGENASE B-RELATED"/>
    <property type="match status" value="1"/>
</dbReference>
<evidence type="ECO:0000256" key="3">
    <source>
        <dbReference type="ARBA" id="ARBA00023002"/>
    </source>
</evidence>
<dbReference type="NCBIfam" id="TIGR02278">
    <property type="entry name" value="PaaN-DH"/>
    <property type="match status" value="1"/>
</dbReference>
<dbReference type="InterPro" id="IPR016161">
    <property type="entry name" value="Ald_DH/histidinol_DH"/>
</dbReference>
<comment type="similarity">
    <text evidence="2">Belongs to the aldehyde dehydrogenase family.</text>
</comment>
<evidence type="ECO:0000256" key="1">
    <source>
        <dbReference type="ARBA" id="ARBA00005254"/>
    </source>
</evidence>
<dbReference type="InterPro" id="IPR002539">
    <property type="entry name" value="MaoC-like_dom"/>
</dbReference>
<organism evidence="7 8">
    <name type="scientific">Brevibacterium linens</name>
    <dbReference type="NCBI Taxonomy" id="1703"/>
    <lineage>
        <taxon>Bacteria</taxon>
        <taxon>Bacillati</taxon>
        <taxon>Actinomycetota</taxon>
        <taxon>Actinomycetes</taxon>
        <taxon>Micrococcales</taxon>
        <taxon>Brevibacteriaceae</taxon>
        <taxon>Brevibacterium</taxon>
    </lineage>
</organism>
<dbReference type="InterPro" id="IPR016163">
    <property type="entry name" value="Ald_DH_C"/>
</dbReference>
<evidence type="ECO:0000313" key="7">
    <source>
        <dbReference type="EMBL" id="KHS50837.1"/>
    </source>
</evidence>
<dbReference type="Pfam" id="PF01575">
    <property type="entry name" value="MaoC_dehydratas"/>
    <property type="match status" value="1"/>
</dbReference>
<dbReference type="InterPro" id="IPR015590">
    <property type="entry name" value="Aldehyde_DH_dom"/>
</dbReference>
<dbReference type="SUPFAM" id="SSF54637">
    <property type="entry name" value="Thioesterase/thiol ester dehydrase-isomerase"/>
    <property type="match status" value="1"/>
</dbReference>